<gene>
    <name evidence="7" type="ORF">CB5_LOCUS27175</name>
</gene>
<keyword evidence="3" id="KW-0328">Glycosyltransferase</keyword>
<comment type="subcellular location">
    <subcellularLocation>
        <location evidence="1">Golgi apparatus membrane</location>
        <topology evidence="1">Single-pass type II membrane protein</topology>
    </subcellularLocation>
</comment>
<dbReference type="GO" id="GO:0016757">
    <property type="term" value="F:glycosyltransferase activity"/>
    <property type="evidence" value="ECO:0007669"/>
    <property type="project" value="UniProtKB-KW"/>
</dbReference>
<name>A0A6V7QLD1_ANACO</name>
<dbReference type="Pfam" id="PF03016">
    <property type="entry name" value="Exostosin_GT47"/>
    <property type="match status" value="1"/>
</dbReference>
<keyword evidence="3" id="KW-0808">Transferase</keyword>
<evidence type="ECO:0000259" key="6">
    <source>
        <dbReference type="Pfam" id="PF03016"/>
    </source>
</evidence>
<dbReference type="EMBL" id="LR862137">
    <property type="protein sequence ID" value="CAD1843964.1"/>
    <property type="molecule type" value="Genomic_DNA"/>
</dbReference>
<dbReference type="AlphaFoldDB" id="A0A6V7QLD1"/>
<reference evidence="7" key="1">
    <citation type="submission" date="2020-07" db="EMBL/GenBank/DDBJ databases">
        <authorList>
            <person name="Lin J."/>
        </authorList>
    </citation>
    <scope>NUCLEOTIDE SEQUENCE</scope>
</reference>
<keyword evidence="5" id="KW-0333">Golgi apparatus</keyword>
<dbReference type="GO" id="GO:0000139">
    <property type="term" value="C:Golgi membrane"/>
    <property type="evidence" value="ECO:0007669"/>
    <property type="project" value="UniProtKB-SubCell"/>
</dbReference>
<comment type="similarity">
    <text evidence="2">Belongs to the glycosyltransferase 47 family.</text>
</comment>
<feature type="domain" description="Exostosin GT47" evidence="6">
    <location>
        <begin position="40"/>
        <end position="137"/>
    </location>
</feature>
<evidence type="ECO:0000313" key="7">
    <source>
        <dbReference type="EMBL" id="CAD1843964.1"/>
    </source>
</evidence>
<organism evidence="7">
    <name type="scientific">Ananas comosus var. bracteatus</name>
    <name type="common">red pineapple</name>
    <dbReference type="NCBI Taxonomy" id="296719"/>
    <lineage>
        <taxon>Eukaryota</taxon>
        <taxon>Viridiplantae</taxon>
        <taxon>Streptophyta</taxon>
        <taxon>Embryophyta</taxon>
        <taxon>Tracheophyta</taxon>
        <taxon>Spermatophyta</taxon>
        <taxon>Magnoliopsida</taxon>
        <taxon>Liliopsida</taxon>
        <taxon>Poales</taxon>
        <taxon>Bromeliaceae</taxon>
        <taxon>Bromelioideae</taxon>
        <taxon>Ananas</taxon>
    </lineage>
</organism>
<evidence type="ECO:0000256" key="2">
    <source>
        <dbReference type="ARBA" id="ARBA00010271"/>
    </source>
</evidence>
<dbReference type="InterPro" id="IPR004263">
    <property type="entry name" value="Exostosin"/>
</dbReference>
<proteinExistence type="inferred from homology"/>
<evidence type="ECO:0000256" key="3">
    <source>
        <dbReference type="ARBA" id="ARBA00022676"/>
    </source>
</evidence>
<evidence type="ECO:0000256" key="1">
    <source>
        <dbReference type="ARBA" id="ARBA00004323"/>
    </source>
</evidence>
<dbReference type="PANTHER" id="PTHR11062:SF56">
    <property type="entry name" value="XYLOGLUCAN GALACTOSYLTRANSFERASE MUR3"/>
    <property type="match status" value="1"/>
</dbReference>
<evidence type="ECO:0000256" key="5">
    <source>
        <dbReference type="ARBA" id="ARBA00023034"/>
    </source>
</evidence>
<evidence type="ECO:0000256" key="4">
    <source>
        <dbReference type="ARBA" id="ARBA00022968"/>
    </source>
</evidence>
<dbReference type="PANTHER" id="PTHR11062">
    <property type="entry name" value="EXOSTOSIN HEPARAN SULFATE GLYCOSYLTRANSFERASE -RELATED"/>
    <property type="match status" value="1"/>
</dbReference>
<keyword evidence="4" id="KW-0812">Transmembrane</keyword>
<sequence>MSEIYIKDGPTPTGLIAGLGSCPYFVPSSGPLPGGRAYHVGCPTPTYFHPAKDADVFSWQDRMRKLDRRWLFSFAGAPRPRNPESIRGQIIDQCKAPGVCRLLECDLGESACRSPSNITHMFQSSLFCLQPHGDSYTIEEISF</sequence>
<dbReference type="PROSITE" id="PS51257">
    <property type="entry name" value="PROKAR_LIPOPROTEIN"/>
    <property type="match status" value="1"/>
</dbReference>
<dbReference type="InterPro" id="IPR040911">
    <property type="entry name" value="Exostosin_GT47"/>
</dbReference>
<protein>
    <recommendedName>
        <fullName evidence="6">Exostosin GT47 domain-containing protein</fullName>
    </recommendedName>
</protein>
<accession>A0A6V7QLD1</accession>
<keyword evidence="4" id="KW-0735">Signal-anchor</keyword>